<feature type="transmembrane region" description="Helical" evidence="1">
    <location>
        <begin position="106"/>
        <end position="125"/>
    </location>
</feature>
<feature type="transmembrane region" description="Helical" evidence="1">
    <location>
        <begin position="12"/>
        <end position="32"/>
    </location>
</feature>
<protein>
    <submittedName>
        <fullName evidence="2">Uncharacterized protein</fullName>
    </submittedName>
</protein>
<comment type="caution">
    <text evidence="2">The sequence shown here is derived from an EMBL/GenBank/DDBJ whole genome shotgun (WGS) entry which is preliminary data.</text>
</comment>
<keyword evidence="1" id="KW-0472">Membrane</keyword>
<feature type="transmembrane region" description="Helical" evidence="1">
    <location>
        <begin position="38"/>
        <end position="57"/>
    </location>
</feature>
<evidence type="ECO:0000313" key="3">
    <source>
        <dbReference type="Proteomes" id="UP000289257"/>
    </source>
</evidence>
<proteinExistence type="predicted"/>
<gene>
    <name evidence="2" type="ORF">EOT05_02645</name>
</gene>
<reference evidence="2" key="1">
    <citation type="submission" date="2019-01" db="EMBL/GenBank/DDBJ databases">
        <title>Genomic signatures and co-occurrence patterns of the ultra-small Saccharimodia (Patescibacteria phylum) suggest a symbiotic lifestyle.</title>
        <authorList>
            <person name="Lemos L."/>
            <person name="Medeiros J."/>
            <person name="Andreote F."/>
            <person name="Fernandes G."/>
            <person name="Varani A."/>
            <person name="Oliveira G."/>
            <person name="Pylro V."/>
        </authorList>
    </citation>
    <scope>NUCLEOTIDE SEQUENCE [LARGE SCALE GENOMIC DNA]</scope>
    <source>
        <strain evidence="2">AMD02</strain>
    </source>
</reference>
<keyword evidence="3" id="KW-1185">Reference proteome</keyword>
<evidence type="ECO:0000313" key="2">
    <source>
        <dbReference type="EMBL" id="RWZ78626.1"/>
    </source>
</evidence>
<accession>A0A4Q0AHX8</accession>
<keyword evidence="1" id="KW-0812">Transmembrane</keyword>
<organism evidence="2 3">
    <name type="scientific">Candidatus Microsaccharimonas sossegonensis</name>
    <dbReference type="NCBI Taxonomy" id="2506948"/>
    <lineage>
        <taxon>Bacteria</taxon>
        <taxon>Candidatus Saccharimonadota</taxon>
        <taxon>Candidatus Saccharimonadia</taxon>
        <taxon>Candidatus Saccharimonadales</taxon>
        <taxon>Candidatus Saccharimonadaceae</taxon>
        <taxon>Candidatus Microsaccharimonas</taxon>
    </lineage>
</organism>
<dbReference type="EMBL" id="SCKX01000001">
    <property type="protein sequence ID" value="RWZ78626.1"/>
    <property type="molecule type" value="Genomic_DNA"/>
</dbReference>
<keyword evidence="1" id="KW-1133">Transmembrane helix</keyword>
<evidence type="ECO:0000256" key="1">
    <source>
        <dbReference type="SAM" id="Phobius"/>
    </source>
</evidence>
<dbReference type="AlphaFoldDB" id="A0A4Q0AHX8"/>
<dbReference type="Proteomes" id="UP000289257">
    <property type="component" value="Unassembled WGS sequence"/>
</dbReference>
<sequence length="136" mass="15262">MKKIVTLKGLLAFGPVVLFIGLYGAGLVYTGWHSKQGNLWLMILDLIAIPLTWFVYFRVSKHYWGVPRLTRHSLGASPVYVTVIACVLFVLHLFGFMATDPEAQKLWAYLPYAIPAAIGVIYLLMKGAEANRKHQV</sequence>
<feature type="transmembrane region" description="Helical" evidence="1">
    <location>
        <begin position="78"/>
        <end position="94"/>
    </location>
</feature>
<name>A0A4Q0AHX8_9BACT</name>